<feature type="region of interest" description="Disordered" evidence="1">
    <location>
        <begin position="163"/>
        <end position="192"/>
    </location>
</feature>
<dbReference type="RefSeq" id="XP_018828351.2">
    <property type="nucleotide sequence ID" value="XM_018972806.2"/>
</dbReference>
<dbReference type="GeneID" id="108996795"/>
<protein>
    <submittedName>
        <fullName evidence="3">Uncharacterized protein LOC108996795</fullName>
    </submittedName>
</protein>
<dbReference type="Proteomes" id="UP000235220">
    <property type="component" value="Chromosome 10"/>
</dbReference>
<accession>A0A2I4F9M0</accession>
<dbReference type="AlphaFoldDB" id="A0A2I4F9M0"/>
<dbReference type="Gramene" id="Jr10_09100_p1">
    <property type="protein sequence ID" value="cds.Jr10_09100_p1"/>
    <property type="gene ID" value="Jr10_09100"/>
</dbReference>
<evidence type="ECO:0000256" key="1">
    <source>
        <dbReference type="SAM" id="MobiDB-lite"/>
    </source>
</evidence>
<dbReference type="PANTHER" id="PTHR34287:SF4">
    <property type="entry name" value="OS04G0504200 PROTEIN"/>
    <property type="match status" value="1"/>
</dbReference>
<evidence type="ECO:0000313" key="3">
    <source>
        <dbReference type="RefSeq" id="XP_018828351.2"/>
    </source>
</evidence>
<dbReference type="OrthoDB" id="1678883at2759"/>
<evidence type="ECO:0000313" key="2">
    <source>
        <dbReference type="Proteomes" id="UP000235220"/>
    </source>
</evidence>
<reference evidence="3" key="1">
    <citation type="submission" date="2025-08" db="UniProtKB">
        <authorList>
            <consortium name="RefSeq"/>
        </authorList>
    </citation>
    <scope>IDENTIFICATION</scope>
    <source>
        <tissue evidence="3">Leaves</tissue>
    </source>
</reference>
<dbReference type="PANTHER" id="PTHR34287">
    <property type="entry name" value="OS06G0551500 PROTEIN-RELATED"/>
    <property type="match status" value="1"/>
</dbReference>
<dbReference type="KEGG" id="jre:108996795"/>
<name>A0A2I4F9M0_JUGRE</name>
<feature type="compositionally biased region" description="Basic residues" evidence="1">
    <location>
        <begin position="163"/>
        <end position="175"/>
    </location>
</feature>
<gene>
    <name evidence="3" type="primary">LOC108996795</name>
</gene>
<dbReference type="STRING" id="51240.A0A2I4F9M0"/>
<organism evidence="2 3">
    <name type="scientific">Juglans regia</name>
    <name type="common">English walnut</name>
    <dbReference type="NCBI Taxonomy" id="51240"/>
    <lineage>
        <taxon>Eukaryota</taxon>
        <taxon>Viridiplantae</taxon>
        <taxon>Streptophyta</taxon>
        <taxon>Embryophyta</taxon>
        <taxon>Tracheophyta</taxon>
        <taxon>Spermatophyta</taxon>
        <taxon>Magnoliopsida</taxon>
        <taxon>eudicotyledons</taxon>
        <taxon>Gunneridae</taxon>
        <taxon>Pentapetalae</taxon>
        <taxon>rosids</taxon>
        <taxon>fabids</taxon>
        <taxon>Fagales</taxon>
        <taxon>Juglandaceae</taxon>
        <taxon>Juglans</taxon>
    </lineage>
</organism>
<keyword evidence="2" id="KW-1185">Reference proteome</keyword>
<proteinExistence type="predicted"/>
<sequence length="192" mass="22032">MTMRKGEEEKEEKESLVMATTKVVEYLEPLISKELLCKFPDNLVFDFDYTQSSIWSPLVTKAYSPMDLDFELGFMTPRKLSFGMELSMDLGNKNKLKKVTSNIKKKISTTSFNINHNLLKIKLKKKIKASEFSPTPMKNTCYPAAIKAWTMVLKAASKGFKNKTKKDHTAYHRKPSNYLRDHGTTSRGSLYL</sequence>
<dbReference type="FunCoup" id="A0A2I4F9M0">
    <property type="interactions" value="327"/>
</dbReference>